<keyword evidence="2" id="KW-1185">Reference proteome</keyword>
<accession>A0AC61MYQ6</accession>
<reference evidence="1" key="1">
    <citation type="submission" date="2021-01" db="EMBL/GenBank/DDBJ databases">
        <title>Complete genome sequence of Clostridiales bacterium R-7.</title>
        <authorList>
            <person name="Mahoney-Kurpe S.C."/>
            <person name="Palevich N."/>
            <person name="Koike S."/>
            <person name="Moon C.D."/>
            <person name="Attwood G.T."/>
        </authorList>
    </citation>
    <scope>NUCLEOTIDE SEQUENCE</scope>
    <source>
        <strain evidence="1">R-7</strain>
    </source>
</reference>
<evidence type="ECO:0000313" key="1">
    <source>
        <dbReference type="EMBL" id="QUC68252.1"/>
    </source>
</evidence>
<evidence type="ECO:0000313" key="2">
    <source>
        <dbReference type="Proteomes" id="UP000682782"/>
    </source>
</evidence>
<dbReference type="Proteomes" id="UP000682782">
    <property type="component" value="Chromosome"/>
</dbReference>
<organism evidence="1 2">
    <name type="scientific">Aristaeella hokkaidonensis</name>
    <dbReference type="NCBI Taxonomy" id="3046382"/>
    <lineage>
        <taxon>Bacteria</taxon>
        <taxon>Bacillati</taxon>
        <taxon>Bacillota</taxon>
        <taxon>Clostridia</taxon>
        <taxon>Eubacteriales</taxon>
        <taxon>Aristaeellaceae</taxon>
        <taxon>Aristaeella</taxon>
    </lineage>
</organism>
<sequence length="277" mass="30244">MKITKMQGLGNDYIYVNCFEETVKDPVTLAQKISDRHFGVGSDGLVLIMPCEEADFRMRMFNADGSEAEMCGNASRCVAKYIHDRGLSNKEEISLMTGAGIKILKLNVKDGVTESVRVDMGEPELEGLKIPVNVNANPVIGAPVEALGREYRMTCVSMGNPHAVIFVDDADSFDVHGVGASIEVNPLFPRKTNVELVTVKDRTHLRMRVWERGSGETLACGTGACATLVATVLNGLCERKAVLELNGGPLTVEWDAETNHVFQEGPAAFVFDTEYEE</sequence>
<name>A0AC61MYQ6_9FIRM</name>
<dbReference type="EMBL" id="CP068393">
    <property type="protein sequence ID" value="QUC68252.1"/>
    <property type="molecule type" value="Genomic_DNA"/>
</dbReference>
<keyword evidence="1" id="KW-0413">Isomerase</keyword>
<protein>
    <submittedName>
        <fullName evidence="1">Diaminopimelate epimerase</fullName>
        <ecNumber evidence="1">5.1.1.7</ecNumber>
    </submittedName>
</protein>
<dbReference type="EC" id="5.1.1.7" evidence="1"/>
<gene>
    <name evidence="1" type="ORF">JYE49_06040</name>
</gene>
<proteinExistence type="predicted"/>